<proteinExistence type="inferred from homology"/>
<dbReference type="PANTHER" id="PTHR23501">
    <property type="entry name" value="MAJOR FACILITATOR SUPERFAMILY"/>
    <property type="match status" value="1"/>
</dbReference>
<protein>
    <submittedName>
        <fullName evidence="8">MFS general substrate transporter</fullName>
    </submittedName>
</protein>
<feature type="transmembrane region" description="Helical" evidence="6">
    <location>
        <begin position="516"/>
        <end position="535"/>
    </location>
</feature>
<feature type="transmembrane region" description="Helical" evidence="6">
    <location>
        <begin position="85"/>
        <end position="103"/>
    </location>
</feature>
<keyword evidence="9" id="KW-1185">Reference proteome</keyword>
<feature type="transmembrane region" description="Helical" evidence="6">
    <location>
        <begin position="379"/>
        <end position="396"/>
    </location>
</feature>
<dbReference type="InterPro" id="IPR020846">
    <property type="entry name" value="MFS_dom"/>
</dbReference>
<reference evidence="8 9" key="1">
    <citation type="submission" date="2016-04" db="EMBL/GenBank/DDBJ databases">
        <title>A degradative enzymes factory behind the ericoid mycorrhizal symbiosis.</title>
        <authorList>
            <consortium name="DOE Joint Genome Institute"/>
            <person name="Martino E."/>
            <person name="Morin E."/>
            <person name="Grelet G."/>
            <person name="Kuo A."/>
            <person name="Kohler A."/>
            <person name="Daghino S."/>
            <person name="Barry K."/>
            <person name="Choi C."/>
            <person name="Cichocki N."/>
            <person name="Clum A."/>
            <person name="Copeland A."/>
            <person name="Hainaut M."/>
            <person name="Haridas S."/>
            <person name="Labutti K."/>
            <person name="Lindquist E."/>
            <person name="Lipzen A."/>
            <person name="Khouja H.-R."/>
            <person name="Murat C."/>
            <person name="Ohm R."/>
            <person name="Olson A."/>
            <person name="Spatafora J."/>
            <person name="Veneault-Fourrey C."/>
            <person name="Henrissat B."/>
            <person name="Grigoriev I."/>
            <person name="Martin F."/>
            <person name="Perotto S."/>
        </authorList>
    </citation>
    <scope>NUCLEOTIDE SEQUENCE [LARGE SCALE GENOMIC DNA]</scope>
    <source>
        <strain evidence="8 9">F</strain>
    </source>
</reference>
<feature type="transmembrane region" description="Helical" evidence="6">
    <location>
        <begin position="342"/>
        <end position="367"/>
    </location>
</feature>
<feature type="transmembrane region" description="Helical" evidence="6">
    <location>
        <begin position="310"/>
        <end position="336"/>
    </location>
</feature>
<dbReference type="Gene3D" id="1.20.1720.10">
    <property type="entry name" value="Multidrug resistance protein D"/>
    <property type="match status" value="1"/>
</dbReference>
<name>A0A2J6QZG4_HYAVF</name>
<dbReference type="EMBL" id="KZ613962">
    <property type="protein sequence ID" value="PMD31652.1"/>
    <property type="molecule type" value="Genomic_DNA"/>
</dbReference>
<feature type="transmembrane region" description="Helical" evidence="6">
    <location>
        <begin position="46"/>
        <end position="73"/>
    </location>
</feature>
<evidence type="ECO:0000256" key="3">
    <source>
        <dbReference type="ARBA" id="ARBA00022692"/>
    </source>
</evidence>
<keyword evidence="3 6" id="KW-0812">Transmembrane</keyword>
<keyword evidence="4 6" id="KW-1133">Transmembrane helix</keyword>
<evidence type="ECO:0000256" key="2">
    <source>
        <dbReference type="ARBA" id="ARBA00007520"/>
    </source>
</evidence>
<evidence type="ECO:0000256" key="4">
    <source>
        <dbReference type="ARBA" id="ARBA00022989"/>
    </source>
</evidence>
<feature type="transmembrane region" description="Helical" evidence="6">
    <location>
        <begin position="115"/>
        <end position="134"/>
    </location>
</feature>
<feature type="transmembrane region" description="Helical" evidence="6">
    <location>
        <begin position="408"/>
        <end position="427"/>
    </location>
</feature>
<feature type="transmembrane region" description="Helical" evidence="6">
    <location>
        <begin position="140"/>
        <end position="161"/>
    </location>
</feature>
<dbReference type="PRINTS" id="PR01036">
    <property type="entry name" value="TCRTETB"/>
</dbReference>
<dbReference type="GO" id="GO:0022857">
    <property type="term" value="F:transmembrane transporter activity"/>
    <property type="evidence" value="ECO:0007669"/>
    <property type="project" value="InterPro"/>
</dbReference>
<dbReference type="GO" id="GO:0005886">
    <property type="term" value="C:plasma membrane"/>
    <property type="evidence" value="ECO:0007669"/>
    <property type="project" value="TreeGrafter"/>
</dbReference>
<feature type="transmembrane region" description="Helical" evidence="6">
    <location>
        <begin position="173"/>
        <end position="197"/>
    </location>
</feature>
<dbReference type="OrthoDB" id="10021397at2759"/>
<gene>
    <name evidence="8" type="ORF">L207DRAFT_472381</name>
</gene>
<dbReference type="PROSITE" id="PS50850">
    <property type="entry name" value="MFS"/>
    <property type="match status" value="1"/>
</dbReference>
<dbReference type="Pfam" id="PF07690">
    <property type="entry name" value="MFS_1"/>
    <property type="match status" value="1"/>
</dbReference>
<evidence type="ECO:0000259" key="7">
    <source>
        <dbReference type="PROSITE" id="PS50850"/>
    </source>
</evidence>
<dbReference type="InterPro" id="IPR036259">
    <property type="entry name" value="MFS_trans_sf"/>
</dbReference>
<evidence type="ECO:0000256" key="5">
    <source>
        <dbReference type="ARBA" id="ARBA00023136"/>
    </source>
</evidence>
<feature type="transmembrane region" description="Helical" evidence="6">
    <location>
        <begin position="270"/>
        <end position="289"/>
    </location>
</feature>
<dbReference type="Proteomes" id="UP000235786">
    <property type="component" value="Unassembled WGS sequence"/>
</dbReference>
<dbReference type="AlphaFoldDB" id="A0A2J6QZG4"/>
<dbReference type="InterPro" id="IPR011701">
    <property type="entry name" value="MFS"/>
</dbReference>
<feature type="transmembrane region" description="Helical" evidence="6">
    <location>
        <begin position="439"/>
        <end position="460"/>
    </location>
</feature>
<dbReference type="PANTHER" id="PTHR23501:SF102">
    <property type="entry name" value="DRUG TRANSPORTER, PUTATIVE (AFU_ORTHOLOGUE AFUA_3G08530)-RELATED"/>
    <property type="match status" value="1"/>
</dbReference>
<comment type="subcellular location">
    <subcellularLocation>
        <location evidence="1">Membrane</location>
        <topology evidence="1">Multi-pass membrane protein</topology>
    </subcellularLocation>
</comment>
<evidence type="ECO:0000313" key="9">
    <source>
        <dbReference type="Proteomes" id="UP000235786"/>
    </source>
</evidence>
<sequence length="561" mass="60833">MEKRDPINGESTSQEQLASVVLTTSLSEEHISTNHEPQVPGKSLSFILAFASLMATNFISIMDTVIVATALPAIAHGLNARSNEAYWAGSGFLFAQAVSQPLYGTLSTVFGRKDCLLFAMAIFTVASIFCATAQSMSWLITARVFQGLGSGGINAVGSIIVTDMVSLRERGKYIGILSVASALGLISGILIGAVVAGLSTWRLIFYINLPLCVPSIAGIYFFMNLKSELQSVRERLRQVDWTGMLILTASLISLLYGVTSGGVLQPWDSAVVIFTIVIGTCGITCFLLYEAYFAKEPMIPLRIFSSRTAGAAYISSFILGFVLWAMQYYLILYFLVAQSRSLLASGISILPGTVFVPLTAIAGGLIITKLQRFRSVNSIAWVFMTVGFSLMTQLRVESSKARQYGFQVIYAIGGGVLFPGRTCAVQASQMDVDVPMATAMVSFLTSLGESFGVGIGGVVFQNEWNRHVERATLSQIIAPEFVLSYKQAEQAASLIKFFPTHIQNVYRVIMADVIDVLFIVLAVFSGAAFLASLVSRNLSMDRETKSNQQFQEKKRIDTGGP</sequence>
<feature type="domain" description="Major facilitator superfamily (MFS) profile" evidence="7">
    <location>
        <begin position="49"/>
        <end position="540"/>
    </location>
</feature>
<evidence type="ECO:0000256" key="1">
    <source>
        <dbReference type="ARBA" id="ARBA00004141"/>
    </source>
</evidence>
<evidence type="ECO:0000256" key="6">
    <source>
        <dbReference type="SAM" id="Phobius"/>
    </source>
</evidence>
<keyword evidence="5 6" id="KW-0472">Membrane</keyword>
<evidence type="ECO:0000313" key="8">
    <source>
        <dbReference type="EMBL" id="PMD31652.1"/>
    </source>
</evidence>
<feature type="transmembrane region" description="Helical" evidence="6">
    <location>
        <begin position="203"/>
        <end position="223"/>
    </location>
</feature>
<comment type="similarity">
    <text evidence="2">Belongs to the major facilitator superfamily. TCR/Tet family.</text>
</comment>
<dbReference type="SUPFAM" id="SSF103473">
    <property type="entry name" value="MFS general substrate transporter"/>
    <property type="match status" value="1"/>
</dbReference>
<feature type="transmembrane region" description="Helical" evidence="6">
    <location>
        <begin position="244"/>
        <end position="264"/>
    </location>
</feature>
<organism evidence="8 9">
    <name type="scientific">Hyaloscypha variabilis (strain UAMH 11265 / GT02V1 / F)</name>
    <name type="common">Meliniomyces variabilis</name>
    <dbReference type="NCBI Taxonomy" id="1149755"/>
    <lineage>
        <taxon>Eukaryota</taxon>
        <taxon>Fungi</taxon>
        <taxon>Dikarya</taxon>
        <taxon>Ascomycota</taxon>
        <taxon>Pezizomycotina</taxon>
        <taxon>Leotiomycetes</taxon>
        <taxon>Helotiales</taxon>
        <taxon>Hyaloscyphaceae</taxon>
        <taxon>Hyaloscypha</taxon>
        <taxon>Hyaloscypha variabilis</taxon>
    </lineage>
</organism>
<accession>A0A2J6QZG4</accession>